<keyword evidence="1" id="KW-0812">Transmembrane</keyword>
<evidence type="ECO:0000256" key="1">
    <source>
        <dbReference type="SAM" id="Phobius"/>
    </source>
</evidence>
<dbReference type="AlphaFoldDB" id="A0A0E9RJY6"/>
<organism evidence="2">
    <name type="scientific">Anguilla anguilla</name>
    <name type="common">European freshwater eel</name>
    <name type="synonym">Muraena anguilla</name>
    <dbReference type="NCBI Taxonomy" id="7936"/>
    <lineage>
        <taxon>Eukaryota</taxon>
        <taxon>Metazoa</taxon>
        <taxon>Chordata</taxon>
        <taxon>Craniata</taxon>
        <taxon>Vertebrata</taxon>
        <taxon>Euteleostomi</taxon>
        <taxon>Actinopterygii</taxon>
        <taxon>Neopterygii</taxon>
        <taxon>Teleostei</taxon>
        <taxon>Anguilliformes</taxon>
        <taxon>Anguillidae</taxon>
        <taxon>Anguilla</taxon>
    </lineage>
</organism>
<evidence type="ECO:0000313" key="2">
    <source>
        <dbReference type="EMBL" id="JAH29399.1"/>
    </source>
</evidence>
<accession>A0A0E9RJY6</accession>
<keyword evidence="1" id="KW-0472">Membrane</keyword>
<protein>
    <submittedName>
        <fullName evidence="2">Uncharacterized protein</fullName>
    </submittedName>
</protein>
<keyword evidence="1" id="KW-1133">Transmembrane helix</keyword>
<reference evidence="2" key="2">
    <citation type="journal article" date="2015" name="Fish Shellfish Immunol.">
        <title>Early steps in the European eel (Anguilla anguilla)-Vibrio vulnificus interaction in the gills: Role of the RtxA13 toxin.</title>
        <authorList>
            <person name="Callol A."/>
            <person name="Pajuelo D."/>
            <person name="Ebbesson L."/>
            <person name="Teles M."/>
            <person name="MacKenzie S."/>
            <person name="Amaro C."/>
        </authorList>
    </citation>
    <scope>NUCLEOTIDE SEQUENCE</scope>
</reference>
<proteinExistence type="predicted"/>
<reference evidence="2" key="1">
    <citation type="submission" date="2014-11" db="EMBL/GenBank/DDBJ databases">
        <authorList>
            <person name="Amaro Gonzalez C."/>
        </authorList>
    </citation>
    <scope>NUCLEOTIDE SEQUENCE</scope>
</reference>
<sequence length="55" mass="6422">MLLELYFAIGTSSVLCVFVITFFFHFCTGEDLTYAHVLCSIYNNVITVYRQIQFE</sequence>
<dbReference type="EMBL" id="GBXM01079178">
    <property type="protein sequence ID" value="JAH29399.1"/>
    <property type="molecule type" value="Transcribed_RNA"/>
</dbReference>
<feature type="transmembrane region" description="Helical" evidence="1">
    <location>
        <begin position="6"/>
        <end position="26"/>
    </location>
</feature>
<name>A0A0E9RJY6_ANGAN</name>